<accession>A0A6J2Y8L8</accession>
<protein>
    <submittedName>
        <fullName evidence="10">Cell death specification protein 2</fullName>
    </submittedName>
</protein>
<dbReference type="RefSeq" id="XP_030759305.1">
    <property type="nucleotide sequence ID" value="XM_030903445.1"/>
</dbReference>
<dbReference type="SMART" id="SM00338">
    <property type="entry name" value="BRLZ"/>
    <property type="match status" value="1"/>
</dbReference>
<keyword evidence="4" id="KW-0238">DNA-binding</keyword>
<dbReference type="InterPro" id="IPR040223">
    <property type="entry name" value="PAR_bZIP"/>
</dbReference>
<sequence>METTSSYQFSNRSSTLLPPVPPFSTYHLLRNCNYLLTQESALKSFRDLSTTDNSRLSVTSDDVHLLSTLEGDKPCINLVPSSLFTPSNIIPYSPHAIHLLQSEKSGGPLSASNILPNPLSSPTTKKQRSEKKPIPNEQKDDKYFERRRRNNQAAKKSRDARKMREDQVALRATILEHENAILRAQVLTLREETSSLRQLLLQRKIFELPPRSQICANLTQ</sequence>
<dbReference type="PANTHER" id="PTHR11988">
    <property type="entry name" value="THYROTROPH EMBRYONIC FACTOR RELATED"/>
    <property type="match status" value="1"/>
</dbReference>
<dbReference type="InParanoid" id="A0A6J2Y8L8"/>
<proteinExistence type="inferred from homology"/>
<dbReference type="InterPro" id="IPR046347">
    <property type="entry name" value="bZIP_sf"/>
</dbReference>
<dbReference type="GO" id="GO:0000978">
    <property type="term" value="F:RNA polymerase II cis-regulatory region sequence-specific DNA binding"/>
    <property type="evidence" value="ECO:0007669"/>
    <property type="project" value="TreeGrafter"/>
</dbReference>
<dbReference type="GO" id="GO:0000981">
    <property type="term" value="F:DNA-binding transcription factor activity, RNA polymerase II-specific"/>
    <property type="evidence" value="ECO:0007669"/>
    <property type="project" value="TreeGrafter"/>
</dbReference>
<dbReference type="AlphaFoldDB" id="A0A6J2Y8L8"/>
<gene>
    <name evidence="10" type="primary">LOC115884769</name>
</gene>
<keyword evidence="6" id="KW-0539">Nucleus</keyword>
<dbReference type="PROSITE" id="PS50217">
    <property type="entry name" value="BZIP"/>
    <property type="match status" value="1"/>
</dbReference>
<evidence type="ECO:0000256" key="7">
    <source>
        <dbReference type="SAM" id="MobiDB-lite"/>
    </source>
</evidence>
<evidence type="ECO:0000256" key="6">
    <source>
        <dbReference type="ARBA" id="ARBA00023242"/>
    </source>
</evidence>
<feature type="compositionally biased region" description="Polar residues" evidence="7">
    <location>
        <begin position="110"/>
        <end position="124"/>
    </location>
</feature>
<feature type="domain" description="BZIP" evidence="8">
    <location>
        <begin position="140"/>
        <end position="203"/>
    </location>
</feature>
<feature type="region of interest" description="Disordered" evidence="7">
    <location>
        <begin position="108"/>
        <end position="164"/>
    </location>
</feature>
<dbReference type="GeneID" id="115884769"/>
<evidence type="ECO:0000256" key="1">
    <source>
        <dbReference type="ARBA" id="ARBA00004123"/>
    </source>
</evidence>
<dbReference type="PANTHER" id="PTHR11988:SF55">
    <property type="entry name" value="BZIP DOMAIN-CONTAINING PROTEIN"/>
    <property type="match status" value="1"/>
</dbReference>
<feature type="compositionally biased region" description="Basic and acidic residues" evidence="7">
    <location>
        <begin position="130"/>
        <end position="144"/>
    </location>
</feature>
<keyword evidence="5" id="KW-0804">Transcription</keyword>
<name>A0A6J2Y8L8_SITOR</name>
<evidence type="ECO:0000256" key="4">
    <source>
        <dbReference type="ARBA" id="ARBA00023125"/>
    </source>
</evidence>
<comment type="similarity">
    <text evidence="2">Belongs to the bZIP family. NFIL3 subfamily.</text>
</comment>
<evidence type="ECO:0000256" key="2">
    <source>
        <dbReference type="ARBA" id="ARBA00006079"/>
    </source>
</evidence>
<dbReference type="GO" id="GO:0005634">
    <property type="term" value="C:nucleus"/>
    <property type="evidence" value="ECO:0007669"/>
    <property type="project" value="UniProtKB-SubCell"/>
</dbReference>
<dbReference type="CDD" id="cd14695">
    <property type="entry name" value="bZIP_HLF"/>
    <property type="match status" value="1"/>
</dbReference>
<dbReference type="OrthoDB" id="6022300at2759"/>
<organism evidence="9 10">
    <name type="scientific">Sitophilus oryzae</name>
    <name type="common">Rice weevil</name>
    <name type="synonym">Curculio oryzae</name>
    <dbReference type="NCBI Taxonomy" id="7048"/>
    <lineage>
        <taxon>Eukaryota</taxon>
        <taxon>Metazoa</taxon>
        <taxon>Ecdysozoa</taxon>
        <taxon>Arthropoda</taxon>
        <taxon>Hexapoda</taxon>
        <taxon>Insecta</taxon>
        <taxon>Pterygota</taxon>
        <taxon>Neoptera</taxon>
        <taxon>Endopterygota</taxon>
        <taxon>Coleoptera</taxon>
        <taxon>Polyphaga</taxon>
        <taxon>Cucujiformia</taxon>
        <taxon>Curculionidae</taxon>
        <taxon>Dryophthorinae</taxon>
        <taxon>Sitophilus</taxon>
    </lineage>
</organism>
<dbReference type="KEGG" id="soy:115884769"/>
<evidence type="ECO:0000256" key="3">
    <source>
        <dbReference type="ARBA" id="ARBA00023015"/>
    </source>
</evidence>
<keyword evidence="3" id="KW-0805">Transcription regulation</keyword>
<dbReference type="Pfam" id="PF07716">
    <property type="entry name" value="bZIP_2"/>
    <property type="match status" value="1"/>
</dbReference>
<evidence type="ECO:0000259" key="8">
    <source>
        <dbReference type="PROSITE" id="PS50217"/>
    </source>
</evidence>
<keyword evidence="9" id="KW-1185">Reference proteome</keyword>
<reference evidence="10" key="1">
    <citation type="submission" date="2025-08" db="UniProtKB">
        <authorList>
            <consortium name="RefSeq"/>
        </authorList>
    </citation>
    <scope>IDENTIFICATION</scope>
    <source>
        <tissue evidence="10">Gonads</tissue>
    </source>
</reference>
<comment type="subcellular location">
    <subcellularLocation>
        <location evidence="1">Nucleus</location>
    </subcellularLocation>
</comment>
<evidence type="ECO:0000313" key="10">
    <source>
        <dbReference type="RefSeq" id="XP_030759305.1"/>
    </source>
</evidence>
<dbReference type="SUPFAM" id="SSF57959">
    <property type="entry name" value="Leucine zipper domain"/>
    <property type="match status" value="1"/>
</dbReference>
<dbReference type="Proteomes" id="UP000504635">
    <property type="component" value="Unplaced"/>
</dbReference>
<evidence type="ECO:0000313" key="9">
    <source>
        <dbReference type="Proteomes" id="UP000504635"/>
    </source>
</evidence>
<evidence type="ECO:0000256" key="5">
    <source>
        <dbReference type="ARBA" id="ARBA00023163"/>
    </source>
</evidence>
<dbReference type="InterPro" id="IPR004827">
    <property type="entry name" value="bZIP"/>
</dbReference>
<dbReference type="Gene3D" id="1.20.5.170">
    <property type="match status" value="1"/>
</dbReference>
<dbReference type="FunFam" id="1.20.5.170:FF:000025">
    <property type="entry name" value="nuclear factor interleukin-3-regulated protein-like"/>
    <property type="match status" value="1"/>
</dbReference>